<sequence length="38" mass="4513">MGRQSVKNSRKDNYQDNRTKMFTQAENMISKNSYLISK</sequence>
<evidence type="ECO:0000313" key="1">
    <source>
        <dbReference type="EMBL" id="JAH57800.1"/>
    </source>
</evidence>
<protein>
    <submittedName>
        <fullName evidence="1">Uncharacterized protein</fullName>
    </submittedName>
</protein>
<organism evidence="1">
    <name type="scientific">Anguilla anguilla</name>
    <name type="common">European freshwater eel</name>
    <name type="synonym">Muraena anguilla</name>
    <dbReference type="NCBI Taxonomy" id="7936"/>
    <lineage>
        <taxon>Eukaryota</taxon>
        <taxon>Metazoa</taxon>
        <taxon>Chordata</taxon>
        <taxon>Craniata</taxon>
        <taxon>Vertebrata</taxon>
        <taxon>Euteleostomi</taxon>
        <taxon>Actinopterygii</taxon>
        <taxon>Neopterygii</taxon>
        <taxon>Teleostei</taxon>
        <taxon>Anguilliformes</taxon>
        <taxon>Anguillidae</taxon>
        <taxon>Anguilla</taxon>
    </lineage>
</organism>
<reference evidence="1" key="2">
    <citation type="journal article" date="2015" name="Fish Shellfish Immunol.">
        <title>Early steps in the European eel (Anguilla anguilla)-Vibrio vulnificus interaction in the gills: Role of the RtxA13 toxin.</title>
        <authorList>
            <person name="Callol A."/>
            <person name="Pajuelo D."/>
            <person name="Ebbesson L."/>
            <person name="Teles M."/>
            <person name="MacKenzie S."/>
            <person name="Amaro C."/>
        </authorList>
    </citation>
    <scope>NUCLEOTIDE SEQUENCE</scope>
</reference>
<dbReference type="AlphaFoldDB" id="A0A0E9TY07"/>
<proteinExistence type="predicted"/>
<name>A0A0E9TY07_ANGAN</name>
<dbReference type="EMBL" id="GBXM01050777">
    <property type="protein sequence ID" value="JAH57800.1"/>
    <property type="molecule type" value="Transcribed_RNA"/>
</dbReference>
<accession>A0A0E9TY07</accession>
<reference evidence="1" key="1">
    <citation type="submission" date="2014-11" db="EMBL/GenBank/DDBJ databases">
        <authorList>
            <person name="Amaro Gonzalez C."/>
        </authorList>
    </citation>
    <scope>NUCLEOTIDE SEQUENCE</scope>
</reference>